<proteinExistence type="predicted"/>
<protein>
    <submittedName>
        <fullName evidence="1">Uncharacterized protein</fullName>
    </submittedName>
</protein>
<organism evidence="1 2">
    <name type="scientific">Cichorium intybus</name>
    <name type="common">Chicory</name>
    <dbReference type="NCBI Taxonomy" id="13427"/>
    <lineage>
        <taxon>Eukaryota</taxon>
        <taxon>Viridiplantae</taxon>
        <taxon>Streptophyta</taxon>
        <taxon>Embryophyta</taxon>
        <taxon>Tracheophyta</taxon>
        <taxon>Spermatophyta</taxon>
        <taxon>Magnoliopsida</taxon>
        <taxon>eudicotyledons</taxon>
        <taxon>Gunneridae</taxon>
        <taxon>Pentapetalae</taxon>
        <taxon>asterids</taxon>
        <taxon>campanulids</taxon>
        <taxon>Asterales</taxon>
        <taxon>Asteraceae</taxon>
        <taxon>Cichorioideae</taxon>
        <taxon>Cichorieae</taxon>
        <taxon>Cichoriinae</taxon>
        <taxon>Cichorium</taxon>
    </lineage>
</organism>
<name>A0ACB9CUR4_CICIN</name>
<gene>
    <name evidence="1" type="ORF">L2E82_28092</name>
</gene>
<reference evidence="1 2" key="2">
    <citation type="journal article" date="2022" name="Mol. Ecol. Resour.">
        <title>The genomes of chicory, endive, great burdock and yacon provide insights into Asteraceae paleo-polyploidization history and plant inulin production.</title>
        <authorList>
            <person name="Fan W."/>
            <person name="Wang S."/>
            <person name="Wang H."/>
            <person name="Wang A."/>
            <person name="Jiang F."/>
            <person name="Liu H."/>
            <person name="Zhao H."/>
            <person name="Xu D."/>
            <person name="Zhang Y."/>
        </authorList>
    </citation>
    <scope>NUCLEOTIDE SEQUENCE [LARGE SCALE GENOMIC DNA]</scope>
    <source>
        <strain evidence="2">cv. Punajuju</strain>
        <tissue evidence="1">Leaves</tissue>
    </source>
</reference>
<comment type="caution">
    <text evidence="1">The sequence shown here is derived from an EMBL/GenBank/DDBJ whole genome shotgun (WGS) entry which is preliminary data.</text>
</comment>
<sequence length="105" mass="11884">MHEELLSKKNPSKHVQKKNKTNGGTFKDTFDLKGSNCNACHVMDDDGDDSMQDDGGNNMDSNWKAFTALPLWSTQFQKLDVMQPLITGRIFPQLRNVENNVDRSP</sequence>
<evidence type="ECO:0000313" key="2">
    <source>
        <dbReference type="Proteomes" id="UP001055811"/>
    </source>
</evidence>
<keyword evidence="2" id="KW-1185">Reference proteome</keyword>
<dbReference type="Proteomes" id="UP001055811">
    <property type="component" value="Linkage Group LG05"/>
</dbReference>
<dbReference type="EMBL" id="CM042013">
    <property type="protein sequence ID" value="KAI3738074.1"/>
    <property type="molecule type" value="Genomic_DNA"/>
</dbReference>
<evidence type="ECO:0000313" key="1">
    <source>
        <dbReference type="EMBL" id="KAI3738074.1"/>
    </source>
</evidence>
<reference evidence="2" key="1">
    <citation type="journal article" date="2022" name="Mol. Ecol. Resour.">
        <title>The genomes of chicory, endive, great burdock and yacon provide insights into Asteraceae palaeo-polyploidization history and plant inulin production.</title>
        <authorList>
            <person name="Fan W."/>
            <person name="Wang S."/>
            <person name="Wang H."/>
            <person name="Wang A."/>
            <person name="Jiang F."/>
            <person name="Liu H."/>
            <person name="Zhao H."/>
            <person name="Xu D."/>
            <person name="Zhang Y."/>
        </authorList>
    </citation>
    <scope>NUCLEOTIDE SEQUENCE [LARGE SCALE GENOMIC DNA]</scope>
    <source>
        <strain evidence="2">cv. Punajuju</strain>
    </source>
</reference>
<accession>A0ACB9CUR4</accession>